<reference evidence="2" key="1">
    <citation type="journal article" date="2019" name="Int. J. Syst. Evol. Microbiol.">
        <title>The Global Catalogue of Microorganisms (GCM) 10K type strain sequencing project: providing services to taxonomists for standard genome sequencing and annotation.</title>
        <authorList>
            <consortium name="The Broad Institute Genomics Platform"/>
            <consortium name="The Broad Institute Genome Sequencing Center for Infectious Disease"/>
            <person name="Wu L."/>
            <person name="Ma J."/>
        </authorList>
    </citation>
    <scope>NUCLEOTIDE SEQUENCE [LARGE SCALE GENOMIC DNA]</scope>
    <source>
        <strain evidence="2">JCM 16949</strain>
    </source>
</reference>
<comment type="caution">
    <text evidence="1">The sequence shown here is derived from an EMBL/GenBank/DDBJ whole genome shotgun (WGS) entry which is preliminary data.</text>
</comment>
<name>A0ABP7FAE4_9MICO</name>
<dbReference type="EMBL" id="BAABAE010000002">
    <property type="protein sequence ID" value="GAA3734839.1"/>
    <property type="molecule type" value="Genomic_DNA"/>
</dbReference>
<gene>
    <name evidence="1" type="ORF">GCM10022239_08710</name>
</gene>
<sequence>MMDAPAESPRQPDEVVRHTIELMILKGTLNEVGSTIRAEKDRSKRRAIEAEIASAARVVAGKVVLDGVGTTSAAIAQAIEQGVGQLAGIYGNDQ</sequence>
<protein>
    <submittedName>
        <fullName evidence="1">Uncharacterized protein</fullName>
    </submittedName>
</protein>
<evidence type="ECO:0000313" key="1">
    <source>
        <dbReference type="EMBL" id="GAA3734839.1"/>
    </source>
</evidence>
<proteinExistence type="predicted"/>
<organism evidence="1 2">
    <name type="scientific">Leifsonella bigeumensis</name>
    <dbReference type="NCBI Taxonomy" id="433643"/>
    <lineage>
        <taxon>Bacteria</taxon>
        <taxon>Bacillati</taxon>
        <taxon>Actinomycetota</taxon>
        <taxon>Actinomycetes</taxon>
        <taxon>Micrococcales</taxon>
        <taxon>Microbacteriaceae</taxon>
        <taxon>Leifsonella</taxon>
    </lineage>
</organism>
<dbReference type="Proteomes" id="UP001501004">
    <property type="component" value="Unassembled WGS sequence"/>
</dbReference>
<accession>A0ABP7FAE4</accession>
<evidence type="ECO:0000313" key="2">
    <source>
        <dbReference type="Proteomes" id="UP001501004"/>
    </source>
</evidence>
<keyword evidence="2" id="KW-1185">Reference proteome</keyword>